<protein>
    <submittedName>
        <fullName evidence="2">Type IV toxin-antitoxin system AbiEi family antitoxin domain-containing protein</fullName>
    </submittedName>
</protein>
<dbReference type="AlphaFoldDB" id="A0A9X3S8Q8"/>
<gene>
    <name evidence="2" type="ORF">OJ997_09915</name>
</gene>
<feature type="domain" description="AbiEi antitoxin N-terminal" evidence="1">
    <location>
        <begin position="9"/>
        <end position="54"/>
    </location>
</feature>
<name>A0A9X3S8Q8_9ACTN</name>
<organism evidence="2 3">
    <name type="scientific">Solirubrobacter phytolaccae</name>
    <dbReference type="NCBI Taxonomy" id="1404360"/>
    <lineage>
        <taxon>Bacteria</taxon>
        <taxon>Bacillati</taxon>
        <taxon>Actinomycetota</taxon>
        <taxon>Thermoleophilia</taxon>
        <taxon>Solirubrobacterales</taxon>
        <taxon>Solirubrobacteraceae</taxon>
        <taxon>Solirubrobacter</taxon>
    </lineage>
</organism>
<proteinExistence type="predicted"/>
<evidence type="ECO:0000259" key="1">
    <source>
        <dbReference type="Pfam" id="PF13338"/>
    </source>
</evidence>
<evidence type="ECO:0000313" key="3">
    <source>
        <dbReference type="Proteomes" id="UP001147653"/>
    </source>
</evidence>
<evidence type="ECO:0000313" key="2">
    <source>
        <dbReference type="EMBL" id="MDA0180606.1"/>
    </source>
</evidence>
<dbReference type="RefSeq" id="WP_270024921.1">
    <property type="nucleotide sequence ID" value="NZ_JAPDDP010000014.1"/>
</dbReference>
<sequence>MPGQLYTLLRELAAEQFGYITTRDAEDLGVHPDRLPKMKERGTLMHVSRGVFRFRDIPASPLDQYTEATLWPLEVRGVLSHATALDLHALCDINPSHIDITVPRKFRTTRTPPDVLRVHREELPAQDMTWHQGLPIVTVRRAILGGIEQHVGWNLLEQAIDTARRTGRLTIGQAVELRAQRNADAPSAVDG</sequence>
<dbReference type="Proteomes" id="UP001147653">
    <property type="component" value="Unassembled WGS sequence"/>
</dbReference>
<dbReference type="EMBL" id="JAPDDP010000014">
    <property type="protein sequence ID" value="MDA0180606.1"/>
    <property type="molecule type" value="Genomic_DNA"/>
</dbReference>
<keyword evidence="3" id="KW-1185">Reference proteome</keyword>
<accession>A0A9X3S8Q8</accession>
<comment type="caution">
    <text evidence="2">The sequence shown here is derived from an EMBL/GenBank/DDBJ whole genome shotgun (WGS) entry which is preliminary data.</text>
</comment>
<dbReference type="Pfam" id="PF13338">
    <property type="entry name" value="AbiEi_4"/>
    <property type="match status" value="1"/>
</dbReference>
<reference evidence="2" key="1">
    <citation type="submission" date="2022-10" db="EMBL/GenBank/DDBJ databases">
        <title>The WGS of Solirubrobacter phytolaccae KCTC 29190.</title>
        <authorList>
            <person name="Jiang Z."/>
        </authorList>
    </citation>
    <scope>NUCLEOTIDE SEQUENCE</scope>
    <source>
        <strain evidence="2">KCTC 29190</strain>
    </source>
</reference>
<dbReference type="InterPro" id="IPR025159">
    <property type="entry name" value="AbiEi_N"/>
</dbReference>